<keyword evidence="4 7" id="KW-0238">DNA-binding</keyword>
<dbReference type="PANTHER" id="PTHR48111:SF71">
    <property type="entry name" value="TRANSCRIPTIONAL REGULATORY PROTEIN PHOP"/>
    <property type="match status" value="1"/>
</dbReference>
<evidence type="ECO:0000259" key="8">
    <source>
        <dbReference type="PROSITE" id="PS50110"/>
    </source>
</evidence>
<proteinExistence type="predicted"/>
<evidence type="ECO:0000256" key="1">
    <source>
        <dbReference type="ARBA" id="ARBA00022553"/>
    </source>
</evidence>
<dbReference type="GO" id="GO:0006355">
    <property type="term" value="P:regulation of DNA-templated transcription"/>
    <property type="evidence" value="ECO:0007669"/>
    <property type="project" value="InterPro"/>
</dbReference>
<dbReference type="Gene3D" id="1.10.10.10">
    <property type="entry name" value="Winged helix-like DNA-binding domain superfamily/Winged helix DNA-binding domain"/>
    <property type="match status" value="1"/>
</dbReference>
<dbReference type="Pfam" id="PF00072">
    <property type="entry name" value="Response_reg"/>
    <property type="match status" value="1"/>
</dbReference>
<dbReference type="PROSITE" id="PS51755">
    <property type="entry name" value="OMPR_PHOB"/>
    <property type="match status" value="1"/>
</dbReference>
<dbReference type="Proteomes" id="UP000575898">
    <property type="component" value="Unassembled WGS sequence"/>
</dbReference>
<dbReference type="EMBL" id="JACHHY010000008">
    <property type="protein sequence ID" value="MBB5018396.1"/>
    <property type="molecule type" value="Genomic_DNA"/>
</dbReference>
<dbReference type="GO" id="GO:0005829">
    <property type="term" value="C:cytosol"/>
    <property type="evidence" value="ECO:0007669"/>
    <property type="project" value="TreeGrafter"/>
</dbReference>
<dbReference type="RefSeq" id="WP_184037604.1">
    <property type="nucleotide sequence ID" value="NZ_JACHHY010000008.1"/>
</dbReference>
<dbReference type="InterPro" id="IPR001789">
    <property type="entry name" value="Sig_transdc_resp-reg_receiver"/>
</dbReference>
<evidence type="ECO:0000313" key="11">
    <source>
        <dbReference type="Proteomes" id="UP000575898"/>
    </source>
</evidence>
<dbReference type="CDD" id="cd00383">
    <property type="entry name" value="trans_reg_C"/>
    <property type="match status" value="1"/>
</dbReference>
<sequence length="224" mass="25414">MKVLIVEDEPLLREFLTKQLSQEGFVVESAADGEDGLYLAGEFPFDAAIIDLGLPKLSGIELIKRVRAAGKTLPILVLTARNRWQEKVEGLDAGADDYLTKPFDFPELLARVRALLRRSAGTVQSSRIEFGPLALDWSAQKVWRDGAELELTTFEYRMLEYLVKHRDKVVAKDELGDYLYPHDEERDSNVIEVIIGRLRKKLDPEGKLLPIETLRGRGYRFALT</sequence>
<dbReference type="PANTHER" id="PTHR48111">
    <property type="entry name" value="REGULATOR OF RPOS"/>
    <property type="match status" value="1"/>
</dbReference>
<evidence type="ECO:0000256" key="7">
    <source>
        <dbReference type="PROSITE-ProRule" id="PRU01091"/>
    </source>
</evidence>
<feature type="DNA-binding region" description="OmpR/PhoB-type" evidence="7">
    <location>
        <begin position="125"/>
        <end position="223"/>
    </location>
</feature>
<keyword evidence="1 6" id="KW-0597">Phosphoprotein</keyword>
<dbReference type="PROSITE" id="PS50110">
    <property type="entry name" value="RESPONSE_REGULATORY"/>
    <property type="match status" value="1"/>
</dbReference>
<dbReference type="InterPro" id="IPR011006">
    <property type="entry name" value="CheY-like_superfamily"/>
</dbReference>
<comment type="caution">
    <text evidence="10">The sequence shown here is derived from an EMBL/GenBank/DDBJ whole genome shotgun (WGS) entry which is preliminary data.</text>
</comment>
<reference evidence="10 11" key="1">
    <citation type="submission" date="2020-08" db="EMBL/GenBank/DDBJ databases">
        <title>Genomic Encyclopedia of Type Strains, Phase IV (KMG-IV): sequencing the most valuable type-strain genomes for metagenomic binning, comparative biology and taxonomic classification.</title>
        <authorList>
            <person name="Goeker M."/>
        </authorList>
    </citation>
    <scope>NUCLEOTIDE SEQUENCE [LARGE SCALE GENOMIC DNA]</scope>
    <source>
        <strain evidence="10 11">DSM 27165</strain>
    </source>
</reference>
<dbReference type="Pfam" id="PF00486">
    <property type="entry name" value="Trans_reg_C"/>
    <property type="match status" value="1"/>
</dbReference>
<keyword evidence="3" id="KW-0805">Transcription regulation</keyword>
<dbReference type="FunFam" id="3.40.50.2300:FF:000002">
    <property type="entry name" value="DNA-binding response regulator PhoP"/>
    <property type="match status" value="1"/>
</dbReference>
<dbReference type="GO" id="GO:0000976">
    <property type="term" value="F:transcription cis-regulatory region binding"/>
    <property type="evidence" value="ECO:0007669"/>
    <property type="project" value="TreeGrafter"/>
</dbReference>
<dbReference type="InterPro" id="IPR001867">
    <property type="entry name" value="OmpR/PhoB-type_DNA-bd"/>
</dbReference>
<keyword evidence="11" id="KW-1185">Reference proteome</keyword>
<feature type="domain" description="OmpR/PhoB-type" evidence="9">
    <location>
        <begin position="125"/>
        <end position="223"/>
    </location>
</feature>
<feature type="domain" description="Response regulatory" evidence="8">
    <location>
        <begin position="2"/>
        <end position="116"/>
    </location>
</feature>
<dbReference type="CDD" id="cd19934">
    <property type="entry name" value="REC_OmpR_EcPhoP-like"/>
    <property type="match status" value="1"/>
</dbReference>
<dbReference type="SMART" id="SM00862">
    <property type="entry name" value="Trans_reg_C"/>
    <property type="match status" value="1"/>
</dbReference>
<dbReference type="InterPro" id="IPR039420">
    <property type="entry name" value="WalR-like"/>
</dbReference>
<dbReference type="Gene3D" id="6.10.250.690">
    <property type="match status" value="1"/>
</dbReference>
<keyword evidence="2" id="KW-0902">Two-component regulatory system</keyword>
<evidence type="ECO:0000256" key="6">
    <source>
        <dbReference type="PROSITE-ProRule" id="PRU00169"/>
    </source>
</evidence>
<evidence type="ECO:0000256" key="4">
    <source>
        <dbReference type="ARBA" id="ARBA00023125"/>
    </source>
</evidence>
<dbReference type="Gene3D" id="3.40.50.2300">
    <property type="match status" value="1"/>
</dbReference>
<dbReference type="InterPro" id="IPR036388">
    <property type="entry name" value="WH-like_DNA-bd_sf"/>
</dbReference>
<dbReference type="GO" id="GO:0000156">
    <property type="term" value="F:phosphorelay response regulator activity"/>
    <property type="evidence" value="ECO:0007669"/>
    <property type="project" value="TreeGrafter"/>
</dbReference>
<dbReference type="SUPFAM" id="SSF52172">
    <property type="entry name" value="CheY-like"/>
    <property type="match status" value="1"/>
</dbReference>
<keyword evidence="5" id="KW-0804">Transcription</keyword>
<protein>
    <submittedName>
        <fullName evidence="10">Two-component system response regulator PhoP</fullName>
    </submittedName>
</protein>
<dbReference type="GO" id="GO:0032993">
    <property type="term" value="C:protein-DNA complex"/>
    <property type="evidence" value="ECO:0007669"/>
    <property type="project" value="TreeGrafter"/>
</dbReference>
<feature type="modified residue" description="4-aspartylphosphate" evidence="6">
    <location>
        <position position="51"/>
    </location>
</feature>
<name>A0A840MPI2_9PROT</name>
<accession>A0A840MPI2</accession>
<organism evidence="10 11">
    <name type="scientific">Chitinivorax tropicus</name>
    <dbReference type="NCBI Taxonomy" id="714531"/>
    <lineage>
        <taxon>Bacteria</taxon>
        <taxon>Pseudomonadati</taxon>
        <taxon>Pseudomonadota</taxon>
        <taxon>Betaproteobacteria</taxon>
        <taxon>Chitinivorax</taxon>
    </lineage>
</organism>
<dbReference type="SMART" id="SM00448">
    <property type="entry name" value="REC"/>
    <property type="match status" value="1"/>
</dbReference>
<evidence type="ECO:0000313" key="10">
    <source>
        <dbReference type="EMBL" id="MBB5018396.1"/>
    </source>
</evidence>
<gene>
    <name evidence="10" type="ORF">HNQ59_001684</name>
</gene>
<dbReference type="AlphaFoldDB" id="A0A840MPI2"/>
<evidence type="ECO:0000256" key="2">
    <source>
        <dbReference type="ARBA" id="ARBA00023012"/>
    </source>
</evidence>
<evidence type="ECO:0000256" key="3">
    <source>
        <dbReference type="ARBA" id="ARBA00023015"/>
    </source>
</evidence>
<evidence type="ECO:0000259" key="9">
    <source>
        <dbReference type="PROSITE" id="PS51755"/>
    </source>
</evidence>
<evidence type="ECO:0000256" key="5">
    <source>
        <dbReference type="ARBA" id="ARBA00023163"/>
    </source>
</evidence>